<proteinExistence type="predicted"/>
<evidence type="ECO:0000313" key="2">
    <source>
        <dbReference type="EMBL" id="MBH0236371.1"/>
    </source>
</evidence>
<organism evidence="2 3">
    <name type="scientific">Methylobrevis albus</name>
    <dbReference type="NCBI Taxonomy" id="2793297"/>
    <lineage>
        <taxon>Bacteria</taxon>
        <taxon>Pseudomonadati</taxon>
        <taxon>Pseudomonadota</taxon>
        <taxon>Alphaproteobacteria</taxon>
        <taxon>Hyphomicrobiales</taxon>
        <taxon>Pleomorphomonadaceae</taxon>
        <taxon>Methylobrevis</taxon>
    </lineage>
</organism>
<comment type="caution">
    <text evidence="2">The sequence shown here is derived from an EMBL/GenBank/DDBJ whole genome shotgun (WGS) entry which is preliminary data.</text>
</comment>
<dbReference type="EMBL" id="JADZLT010000036">
    <property type="protein sequence ID" value="MBH0236371.1"/>
    <property type="molecule type" value="Genomic_DNA"/>
</dbReference>
<gene>
    <name evidence="2" type="ORF">I5731_00920</name>
</gene>
<name>A0A931HZA3_9HYPH</name>
<dbReference type="Proteomes" id="UP000631694">
    <property type="component" value="Unassembled WGS sequence"/>
</dbReference>
<evidence type="ECO:0000313" key="3">
    <source>
        <dbReference type="Proteomes" id="UP000631694"/>
    </source>
</evidence>
<dbReference type="InterPro" id="IPR002575">
    <property type="entry name" value="Aminoglycoside_PTrfase"/>
</dbReference>
<dbReference type="SUPFAM" id="SSF56112">
    <property type="entry name" value="Protein kinase-like (PK-like)"/>
    <property type="match status" value="1"/>
</dbReference>
<keyword evidence="3" id="KW-1185">Reference proteome</keyword>
<dbReference type="AlphaFoldDB" id="A0A931HZA3"/>
<dbReference type="RefSeq" id="WP_197309469.1">
    <property type="nucleotide sequence ID" value="NZ_JADZLT010000036.1"/>
</dbReference>
<sequence length="329" mass="34359">MQALDVSPASQVRGFAVAALGAGGDAELVPAGVAIAMPMHLGLDAAGFRLVADGATRAYIKCFHAGALAPFTAADAIAAAVAAGELGIAPRVIAGDAGAGCIAFAPLGDGWRLATAHELLRPDRLAQLMELRRRWHAAPALGVTKDPAAVALALAARLGPHLDGRATPTFPARPPLPFPMLVQWVERIAAVLDSRPAGAAVPLHGEAFASNVLLGPDGAMLLTDFDRAVDGDPLADLATLSLDLCRTDEERGRLLTAAVGAAVPADLAQLKLHAVVQDFSWACWAALAEINPATAGPELYKYAHNRWLRMSYHLQHFDMEGLLRQAVGR</sequence>
<dbReference type="Pfam" id="PF01636">
    <property type="entry name" value="APH"/>
    <property type="match status" value="1"/>
</dbReference>
<dbReference type="Gene3D" id="3.90.1200.10">
    <property type="match status" value="1"/>
</dbReference>
<evidence type="ECO:0000259" key="1">
    <source>
        <dbReference type="Pfam" id="PF01636"/>
    </source>
</evidence>
<accession>A0A931HZA3</accession>
<feature type="domain" description="Aminoglycoside phosphotransferase" evidence="1">
    <location>
        <begin position="43"/>
        <end position="257"/>
    </location>
</feature>
<reference evidence="2" key="1">
    <citation type="submission" date="2020-12" db="EMBL/GenBank/DDBJ databases">
        <title>Methylobrevis albus sp. nov., isolated from fresh water lack sediment.</title>
        <authorList>
            <person name="Zou Q."/>
        </authorList>
    </citation>
    <scope>NUCLEOTIDE SEQUENCE</scope>
    <source>
        <strain evidence="2">L22</strain>
    </source>
</reference>
<protein>
    <submittedName>
        <fullName evidence="2">Phosphotransferase</fullName>
    </submittedName>
</protein>
<dbReference type="InterPro" id="IPR011009">
    <property type="entry name" value="Kinase-like_dom_sf"/>
</dbReference>